<evidence type="ECO:0000259" key="2">
    <source>
        <dbReference type="Pfam" id="PF04473"/>
    </source>
</evidence>
<dbReference type="InterPro" id="IPR038765">
    <property type="entry name" value="Papain-like_cys_pep_sf"/>
</dbReference>
<dbReference type="AlphaFoldDB" id="G5K2K4"/>
<protein>
    <submittedName>
        <fullName evidence="3">Transglutaminase-like protein</fullName>
    </submittedName>
</protein>
<dbReference type="eggNOG" id="ENOG502ZEXT">
    <property type="taxonomic scope" value="Bacteria"/>
</dbReference>
<evidence type="ECO:0000313" key="4">
    <source>
        <dbReference type="Proteomes" id="UP000003330"/>
    </source>
</evidence>
<dbReference type="Proteomes" id="UP000003330">
    <property type="component" value="Unassembled WGS sequence"/>
</dbReference>
<dbReference type="OrthoDB" id="2237784at2"/>
<name>G5K2K4_9STRE</name>
<feature type="chain" id="PRO_5039306378" evidence="1">
    <location>
        <begin position="28"/>
        <end position="411"/>
    </location>
</feature>
<comment type="caution">
    <text evidence="3">The sequence shown here is derived from an EMBL/GenBank/DDBJ whole genome shotgun (WGS) entry which is preliminary data.</text>
</comment>
<evidence type="ECO:0000256" key="1">
    <source>
        <dbReference type="SAM" id="SignalP"/>
    </source>
</evidence>
<dbReference type="InterPro" id="IPR007562">
    <property type="entry name" value="Transglutaminase-like_domain"/>
</dbReference>
<gene>
    <name evidence="3" type="ORF">STRIC_1016</name>
</gene>
<dbReference type="SUPFAM" id="SSF54001">
    <property type="entry name" value="Cysteine proteinases"/>
    <property type="match status" value="1"/>
</dbReference>
<dbReference type="Gene3D" id="3.10.620.30">
    <property type="match status" value="1"/>
</dbReference>
<keyword evidence="1" id="KW-0732">Signal</keyword>
<accession>G5K2K4</accession>
<evidence type="ECO:0000313" key="3">
    <source>
        <dbReference type="EMBL" id="EHI69902.1"/>
    </source>
</evidence>
<dbReference type="RefSeq" id="WP_008089535.1">
    <property type="nucleotide sequence ID" value="NZ_AEUX02000006.1"/>
</dbReference>
<organism evidence="3 4">
    <name type="scientific">Streptococcus ictaluri 707-05</name>
    <dbReference type="NCBI Taxonomy" id="764299"/>
    <lineage>
        <taxon>Bacteria</taxon>
        <taxon>Bacillati</taxon>
        <taxon>Bacillota</taxon>
        <taxon>Bacilli</taxon>
        <taxon>Lactobacillales</taxon>
        <taxon>Streptococcaceae</taxon>
        <taxon>Streptococcus</taxon>
    </lineage>
</organism>
<feature type="signal peptide" evidence="1">
    <location>
        <begin position="1"/>
        <end position="27"/>
    </location>
</feature>
<dbReference type="Pfam" id="PF04473">
    <property type="entry name" value="DUF553"/>
    <property type="match status" value="1"/>
</dbReference>
<dbReference type="STRING" id="764299.STRIC_1016"/>
<feature type="domain" description="Transglutaminase-like" evidence="2">
    <location>
        <begin position="247"/>
        <end position="353"/>
    </location>
</feature>
<reference evidence="3 4" key="1">
    <citation type="journal article" date="2014" name="Int. J. Syst. Evol. Microbiol.">
        <title>Phylogenomics and the dynamic genome evolution of the genus Streptococcus.</title>
        <authorList>
            <consortium name="The Broad Institute Genome Sequencing Platform"/>
            <person name="Richards V.P."/>
            <person name="Palmer S.R."/>
            <person name="Pavinski Bitar P.D."/>
            <person name="Qin X."/>
            <person name="Weinstock G.M."/>
            <person name="Highlander S.K."/>
            <person name="Town C.D."/>
            <person name="Burne R.A."/>
            <person name="Stanhope M.J."/>
        </authorList>
    </citation>
    <scope>NUCLEOTIDE SEQUENCE [LARGE SCALE GENOMIC DNA]</scope>
    <source>
        <strain evidence="3 4">707-05</strain>
    </source>
</reference>
<proteinExistence type="predicted"/>
<dbReference type="EMBL" id="AEUX02000006">
    <property type="protein sequence ID" value="EHI69902.1"/>
    <property type="molecule type" value="Genomic_DNA"/>
</dbReference>
<keyword evidence="4" id="KW-1185">Reference proteome</keyword>
<sequence length="411" mass="46357">MSHKLRRLGGTLLVSSCLLLDSMSVAANEVDQPSIALTSMLDRSDSDNQSNQFQTLNIETEQLLSQISQERDGETVAGIKIAVLGNQEIFTAMPFDFDRDFSDHLGSDYHNNYQFVKLNNNWLNGGDTVILINKNDRLINSLDEFNSIVRQTIEDFDLKGKRLFATFDLNESIPLKLLLANACLSIGQVSNQQTIGNQDFYSRTIRIMNYVEGVGAGSVNYENTNAGLDRYLANDDKIKALIDQSGAMKERSEKEKLRKWCLFIANNFEYDQEAAMSIDNKAAYNRASDIFAITERGKGICVGYSAITARALNLMGIKAYVVGGLNAHGIPHQVTRVNYDGQWYFLDTTSANLPHRRQRIDYFGRPYQAFDVSQRQPQFTMEMEYSKAFEDGMSNSQPSEWLVYGSTMSEE</sequence>